<dbReference type="EnsemblMetazoa" id="ASIC017037-RA">
    <property type="protein sequence ID" value="ASIC017037-PA"/>
    <property type="gene ID" value="ASIC017037"/>
</dbReference>
<dbReference type="Proteomes" id="UP000030765">
    <property type="component" value="Unassembled WGS sequence"/>
</dbReference>
<gene>
    <name evidence="2" type="ORF">ZHAS_00017037</name>
</gene>
<evidence type="ECO:0000313" key="4">
    <source>
        <dbReference type="Proteomes" id="UP000030765"/>
    </source>
</evidence>
<dbReference type="VEuPathDB" id="VectorBase:ASIC017037"/>
<organism evidence="2">
    <name type="scientific">Anopheles sinensis</name>
    <name type="common">Mosquito</name>
    <dbReference type="NCBI Taxonomy" id="74873"/>
    <lineage>
        <taxon>Eukaryota</taxon>
        <taxon>Metazoa</taxon>
        <taxon>Ecdysozoa</taxon>
        <taxon>Arthropoda</taxon>
        <taxon>Hexapoda</taxon>
        <taxon>Insecta</taxon>
        <taxon>Pterygota</taxon>
        <taxon>Neoptera</taxon>
        <taxon>Endopterygota</taxon>
        <taxon>Diptera</taxon>
        <taxon>Nematocera</taxon>
        <taxon>Culicoidea</taxon>
        <taxon>Culicidae</taxon>
        <taxon>Anophelinae</taxon>
        <taxon>Anopheles</taxon>
    </lineage>
</organism>
<dbReference type="EMBL" id="ATLV01023376">
    <property type="status" value="NOT_ANNOTATED_CDS"/>
    <property type="molecule type" value="Genomic_DNA"/>
</dbReference>
<reference evidence="2 4" key="1">
    <citation type="journal article" date="2014" name="BMC Genomics">
        <title>Genome sequence of Anopheles sinensis provides insight into genetics basis of mosquito competence for malaria parasites.</title>
        <authorList>
            <person name="Zhou D."/>
            <person name="Zhang D."/>
            <person name="Ding G."/>
            <person name="Shi L."/>
            <person name="Hou Q."/>
            <person name="Ye Y."/>
            <person name="Xu Y."/>
            <person name="Zhou H."/>
            <person name="Xiong C."/>
            <person name="Li S."/>
            <person name="Yu J."/>
            <person name="Hong S."/>
            <person name="Yu X."/>
            <person name="Zou P."/>
            <person name="Chen C."/>
            <person name="Chang X."/>
            <person name="Wang W."/>
            <person name="Lv Y."/>
            <person name="Sun Y."/>
            <person name="Ma L."/>
            <person name="Shen B."/>
            <person name="Zhu C."/>
        </authorList>
    </citation>
    <scope>NUCLEOTIDE SEQUENCE [LARGE SCALE GENOMIC DNA]</scope>
</reference>
<accession>A0A084WFN3</accession>
<evidence type="ECO:0000313" key="3">
    <source>
        <dbReference type="EnsemblMetazoa" id="ASIC017037-PA"/>
    </source>
</evidence>
<feature type="region of interest" description="Disordered" evidence="1">
    <location>
        <begin position="1"/>
        <end position="23"/>
    </location>
</feature>
<protein>
    <submittedName>
        <fullName evidence="2 3">Putative phospholipid-translocating P-type ATPase (Flippase)</fullName>
    </submittedName>
</protein>
<keyword evidence="4" id="KW-1185">Reference proteome</keyword>
<sequence>MAQNGCTTTETTTGDQTLKPLPRMQHAPIRSGVQIRAGGTNPACDGGRQTILSDSEHRARFWRTVRKTRQRSTICHRAEPIRNALRERGEGGGGTN</sequence>
<reference evidence="3" key="2">
    <citation type="submission" date="2020-05" db="UniProtKB">
        <authorList>
            <consortium name="EnsemblMetazoa"/>
        </authorList>
    </citation>
    <scope>IDENTIFICATION</scope>
</reference>
<dbReference type="AlphaFoldDB" id="A0A084WFN3"/>
<evidence type="ECO:0000256" key="1">
    <source>
        <dbReference type="SAM" id="MobiDB-lite"/>
    </source>
</evidence>
<dbReference type="EMBL" id="KE525342">
    <property type="protein sequence ID" value="KFB49027.1"/>
    <property type="molecule type" value="Genomic_DNA"/>
</dbReference>
<proteinExistence type="predicted"/>
<evidence type="ECO:0000313" key="2">
    <source>
        <dbReference type="EMBL" id="KFB49027.1"/>
    </source>
</evidence>
<name>A0A084WFN3_ANOSI</name>